<dbReference type="Proteomes" id="UP000255231">
    <property type="component" value="Unassembled WGS sequence"/>
</dbReference>
<protein>
    <recommendedName>
        <fullName evidence="6">Lipocalin-like domain-containing protein</fullName>
    </recommendedName>
</protein>
<dbReference type="KEGG" id="cil:EG358_09145"/>
<evidence type="ECO:0000313" key="3">
    <source>
        <dbReference type="EMBL" id="SUX44281.1"/>
    </source>
</evidence>
<dbReference type="AlphaFoldDB" id="A0A381FCI6"/>
<dbReference type="EMBL" id="FTMF01000014">
    <property type="protein sequence ID" value="SIR19553.1"/>
    <property type="molecule type" value="Genomic_DNA"/>
</dbReference>
<evidence type="ECO:0008006" key="6">
    <source>
        <dbReference type="Google" id="ProtNLM"/>
    </source>
</evidence>
<dbReference type="EMBL" id="UFVS01000001">
    <property type="protein sequence ID" value="SUX44281.1"/>
    <property type="molecule type" value="Genomic_DNA"/>
</dbReference>
<evidence type="ECO:0000313" key="2">
    <source>
        <dbReference type="EMBL" id="SIR19553.1"/>
    </source>
</evidence>
<name>A0A381FCI6_9FLAO</name>
<accession>A0A381FCI6</accession>
<feature type="chain" id="PRO_5016582593" description="Lipocalin-like domain-containing protein" evidence="1">
    <location>
        <begin position="23"/>
        <end position="135"/>
    </location>
</feature>
<reference evidence="3 5" key="2">
    <citation type="submission" date="2018-06" db="EMBL/GenBank/DDBJ databases">
        <authorList>
            <consortium name="Pathogen Informatics"/>
            <person name="Doyle S."/>
        </authorList>
    </citation>
    <scope>NUCLEOTIDE SEQUENCE [LARGE SCALE GENOMIC DNA]</scope>
    <source>
        <strain evidence="3 5">NCTC13560</strain>
    </source>
</reference>
<dbReference type="OrthoDB" id="1272846at2"/>
<organism evidence="3 5">
    <name type="scientific">Chryseobacterium indoltheticum</name>
    <dbReference type="NCBI Taxonomy" id="254"/>
    <lineage>
        <taxon>Bacteria</taxon>
        <taxon>Pseudomonadati</taxon>
        <taxon>Bacteroidota</taxon>
        <taxon>Flavobacteriia</taxon>
        <taxon>Flavobacteriales</taxon>
        <taxon>Weeksellaceae</taxon>
        <taxon>Chryseobacterium group</taxon>
        <taxon>Chryseobacterium</taxon>
    </lineage>
</organism>
<evidence type="ECO:0000256" key="1">
    <source>
        <dbReference type="SAM" id="SignalP"/>
    </source>
</evidence>
<feature type="signal peptide" evidence="1">
    <location>
        <begin position="1"/>
        <end position="22"/>
    </location>
</feature>
<dbReference type="GeneID" id="303673861"/>
<gene>
    <name evidence="3" type="ORF">NCTC13560_02447</name>
    <name evidence="2" type="ORF">SAMN05421682_11473</name>
</gene>
<dbReference type="Proteomes" id="UP000185725">
    <property type="component" value="Unassembled WGS sequence"/>
</dbReference>
<reference evidence="2 4" key="1">
    <citation type="submission" date="2017-01" db="EMBL/GenBank/DDBJ databases">
        <authorList>
            <person name="Varghese N."/>
            <person name="Submissions S."/>
        </authorList>
    </citation>
    <scope>NUCLEOTIDE SEQUENCE [LARGE SCALE GENOMIC DNA]</scope>
    <source>
        <strain evidence="2 4">ATCC 27950</strain>
    </source>
</reference>
<keyword evidence="1" id="KW-0732">Signal</keyword>
<sequence>MKTNLFILKFLLMTFLMLNVVSCESKKSDNPLLDTQWNGLAKSPQETEIILKFSKDKFDVLQGEKIIETMNYTLNNGDINIEKKSGGTPCNVGTKGKYNYEIIGENLVMTPVSDDCADRIKSFQGIVYKKIEIKK</sequence>
<evidence type="ECO:0000313" key="4">
    <source>
        <dbReference type="Proteomes" id="UP000185725"/>
    </source>
</evidence>
<evidence type="ECO:0000313" key="5">
    <source>
        <dbReference type="Proteomes" id="UP000255231"/>
    </source>
</evidence>
<keyword evidence="4" id="KW-1185">Reference proteome</keyword>
<proteinExistence type="predicted"/>
<dbReference type="RefSeq" id="WP_076562217.1">
    <property type="nucleotide sequence ID" value="NZ_CAURFR010000194.1"/>
</dbReference>